<comment type="caution">
    <text evidence="1">The sequence shown here is derived from an EMBL/GenBank/DDBJ whole genome shotgun (WGS) entry which is preliminary data.</text>
</comment>
<name>A0A3S3PGI9_9ACAR</name>
<dbReference type="STRING" id="1965070.A0A3S3PGI9"/>
<protein>
    <submittedName>
        <fullName evidence="1">Uncharacterized protein</fullName>
    </submittedName>
</protein>
<reference evidence="1 2" key="1">
    <citation type="journal article" date="2018" name="Gigascience">
        <title>Genomes of trombidid mites reveal novel predicted allergens and laterally-transferred genes associated with secondary metabolism.</title>
        <authorList>
            <person name="Dong X."/>
            <person name="Chaisiri K."/>
            <person name="Xia D."/>
            <person name="Armstrong S.D."/>
            <person name="Fang Y."/>
            <person name="Donnelly M.J."/>
            <person name="Kadowaki T."/>
            <person name="McGarry J.W."/>
            <person name="Darby A.C."/>
            <person name="Makepeace B.L."/>
        </authorList>
    </citation>
    <scope>NUCLEOTIDE SEQUENCE [LARGE SCALE GENOMIC DNA]</scope>
    <source>
        <strain evidence="1">UoL-WK</strain>
    </source>
</reference>
<gene>
    <name evidence="1" type="ORF">B4U79_04813</name>
</gene>
<organism evidence="1 2">
    <name type="scientific">Dinothrombium tinctorium</name>
    <dbReference type="NCBI Taxonomy" id="1965070"/>
    <lineage>
        <taxon>Eukaryota</taxon>
        <taxon>Metazoa</taxon>
        <taxon>Ecdysozoa</taxon>
        <taxon>Arthropoda</taxon>
        <taxon>Chelicerata</taxon>
        <taxon>Arachnida</taxon>
        <taxon>Acari</taxon>
        <taxon>Acariformes</taxon>
        <taxon>Trombidiformes</taxon>
        <taxon>Prostigmata</taxon>
        <taxon>Anystina</taxon>
        <taxon>Parasitengona</taxon>
        <taxon>Trombidioidea</taxon>
        <taxon>Trombidiidae</taxon>
        <taxon>Dinothrombium</taxon>
    </lineage>
</organism>
<dbReference type="OrthoDB" id="420519at2759"/>
<feature type="non-terminal residue" evidence="1">
    <location>
        <position position="1"/>
    </location>
</feature>
<proteinExistence type="predicted"/>
<keyword evidence="2" id="KW-1185">Reference proteome</keyword>
<evidence type="ECO:0000313" key="2">
    <source>
        <dbReference type="Proteomes" id="UP000285301"/>
    </source>
</evidence>
<dbReference type="EMBL" id="NCKU01002616">
    <property type="protein sequence ID" value="RWS09195.1"/>
    <property type="molecule type" value="Genomic_DNA"/>
</dbReference>
<accession>A0A3S3PGI9</accession>
<dbReference type="Proteomes" id="UP000285301">
    <property type="component" value="Unassembled WGS sequence"/>
</dbReference>
<dbReference type="AlphaFoldDB" id="A0A3S3PGI9"/>
<sequence>VYTILDVIFIQKVSLNILLHGYDSWGNICGQQNAFVERATNSGKDMSKKPFVLVTFSGNQTLQTHCVAECPATEYMLFWKFYKKELNKLAFDDPRRVNSAKQSDQWFVASLVSTSVTVSKKCE</sequence>
<evidence type="ECO:0000313" key="1">
    <source>
        <dbReference type="EMBL" id="RWS09195.1"/>
    </source>
</evidence>